<comment type="caution">
    <text evidence="3">The sequence shown here is derived from an EMBL/GenBank/DDBJ whole genome shotgun (WGS) entry which is preliminary data.</text>
</comment>
<dbReference type="RefSeq" id="WP_378055103.1">
    <property type="nucleotide sequence ID" value="NZ_JBHSIS010000003.1"/>
</dbReference>
<evidence type="ECO:0000259" key="2">
    <source>
        <dbReference type="Pfam" id="PF14219"/>
    </source>
</evidence>
<feature type="transmembrane region" description="Helical" evidence="1">
    <location>
        <begin position="21"/>
        <end position="41"/>
    </location>
</feature>
<evidence type="ECO:0000313" key="3">
    <source>
        <dbReference type="EMBL" id="MFC4853124.1"/>
    </source>
</evidence>
<dbReference type="Pfam" id="PF14219">
    <property type="entry name" value="DUF4328"/>
    <property type="match status" value="1"/>
</dbReference>
<protein>
    <submittedName>
        <fullName evidence="3">DUF4328 domain-containing protein</fullName>
    </submittedName>
</protein>
<keyword evidence="1" id="KW-0812">Transmembrane</keyword>
<accession>A0ABV9RW47</accession>
<feature type="transmembrane region" description="Helical" evidence="1">
    <location>
        <begin position="115"/>
        <end position="134"/>
    </location>
</feature>
<evidence type="ECO:0000256" key="1">
    <source>
        <dbReference type="SAM" id="Phobius"/>
    </source>
</evidence>
<keyword evidence="4" id="KW-1185">Reference proteome</keyword>
<feature type="domain" description="DUF4328" evidence="2">
    <location>
        <begin position="66"/>
        <end position="220"/>
    </location>
</feature>
<sequence>MTRQDPLSPARTPDLRPLGSIARVATTLLFVSCAANLFATWTDWRRYRVVADYVAGEPGMGVADLVSADNLAMGAAWLTFLALAAAATVFLTWLWRARLNAERLCRAEHRRSRGWTIGAWFVPVVNLWFPRQVVDDIWRTSKPGVPADTYRVDGLGQSPLVRAWWYTILADVLVVALPRIETRGAVTIEDLRSAALYGTVSTLLLLVAAILLSQVIRQVTHWHTIRREHR</sequence>
<dbReference type="EMBL" id="JBHSIS010000003">
    <property type="protein sequence ID" value="MFC4853124.1"/>
    <property type="molecule type" value="Genomic_DNA"/>
</dbReference>
<name>A0ABV9RW47_9PSEU</name>
<keyword evidence="1" id="KW-0472">Membrane</keyword>
<feature type="transmembrane region" description="Helical" evidence="1">
    <location>
        <begin position="194"/>
        <end position="216"/>
    </location>
</feature>
<keyword evidence="1" id="KW-1133">Transmembrane helix</keyword>
<organism evidence="3 4">
    <name type="scientific">Actinophytocola glycyrrhizae</name>
    <dbReference type="NCBI Taxonomy" id="2044873"/>
    <lineage>
        <taxon>Bacteria</taxon>
        <taxon>Bacillati</taxon>
        <taxon>Actinomycetota</taxon>
        <taxon>Actinomycetes</taxon>
        <taxon>Pseudonocardiales</taxon>
        <taxon>Pseudonocardiaceae</taxon>
    </lineage>
</organism>
<dbReference type="Proteomes" id="UP001595859">
    <property type="component" value="Unassembled WGS sequence"/>
</dbReference>
<proteinExistence type="predicted"/>
<evidence type="ECO:0000313" key="4">
    <source>
        <dbReference type="Proteomes" id="UP001595859"/>
    </source>
</evidence>
<gene>
    <name evidence="3" type="ORF">ACFPCV_06395</name>
</gene>
<dbReference type="InterPro" id="IPR025565">
    <property type="entry name" value="DUF4328"/>
</dbReference>
<feature type="transmembrane region" description="Helical" evidence="1">
    <location>
        <begin position="75"/>
        <end position="95"/>
    </location>
</feature>
<reference evidence="4" key="1">
    <citation type="journal article" date="2019" name="Int. J. Syst. Evol. Microbiol.">
        <title>The Global Catalogue of Microorganisms (GCM) 10K type strain sequencing project: providing services to taxonomists for standard genome sequencing and annotation.</title>
        <authorList>
            <consortium name="The Broad Institute Genomics Platform"/>
            <consortium name="The Broad Institute Genome Sequencing Center for Infectious Disease"/>
            <person name="Wu L."/>
            <person name="Ma J."/>
        </authorList>
    </citation>
    <scope>NUCLEOTIDE SEQUENCE [LARGE SCALE GENOMIC DNA]</scope>
    <source>
        <strain evidence="4">ZS-22-S1</strain>
    </source>
</reference>